<reference evidence="2 3" key="1">
    <citation type="submission" date="2024-02" db="EMBL/GenBank/DDBJ databases">
        <title>Characterization of antibiotic resistant novel bacterial strains and their environmental applications.</title>
        <authorList>
            <person name="Manzoor S."/>
            <person name="Abbas S."/>
            <person name="Arshad M."/>
            <person name="Li W.J."/>
            <person name="Ahmed I."/>
        </authorList>
    </citation>
    <scope>NUCLEOTIDE SEQUENCE [LARGE SCALE GENOMIC DNA]</scope>
    <source>
        <strain evidence="2 3">KACC 15558</strain>
    </source>
</reference>
<dbReference type="EMBL" id="BAABNP010000008">
    <property type="protein sequence ID" value="GAA5341167.1"/>
    <property type="molecule type" value="Genomic_DNA"/>
</dbReference>
<dbReference type="InterPro" id="IPR014555">
    <property type="entry name" value="RecF-like"/>
</dbReference>
<accession>A0ABP9U1U5</accession>
<evidence type="ECO:0000313" key="2">
    <source>
        <dbReference type="EMBL" id="GAA5341167.1"/>
    </source>
</evidence>
<keyword evidence="3" id="KW-1185">Reference proteome</keyword>
<dbReference type="Proteomes" id="UP001498935">
    <property type="component" value="Unassembled WGS sequence"/>
</dbReference>
<protein>
    <submittedName>
        <fullName evidence="2">AAA family ATPase</fullName>
    </submittedName>
</protein>
<name>A0ABP9U1U5_9MICO</name>
<evidence type="ECO:0000259" key="1">
    <source>
        <dbReference type="Pfam" id="PF13304"/>
    </source>
</evidence>
<dbReference type="PANTHER" id="PTHR40396">
    <property type="entry name" value="ATPASE-LIKE PROTEIN"/>
    <property type="match status" value="1"/>
</dbReference>
<comment type="caution">
    <text evidence="2">The sequence shown here is derived from an EMBL/GenBank/DDBJ whole genome shotgun (WGS) entry which is preliminary data.</text>
</comment>
<dbReference type="PIRSF" id="PIRSF029347">
    <property type="entry name" value="RecF"/>
    <property type="match status" value="1"/>
</dbReference>
<dbReference type="PANTHER" id="PTHR40396:SF1">
    <property type="entry name" value="ATPASE AAA-TYPE CORE DOMAIN-CONTAINING PROTEIN"/>
    <property type="match status" value="1"/>
</dbReference>
<dbReference type="InterPro" id="IPR027417">
    <property type="entry name" value="P-loop_NTPase"/>
</dbReference>
<dbReference type="Pfam" id="PF13304">
    <property type="entry name" value="AAA_21"/>
    <property type="match status" value="1"/>
</dbReference>
<evidence type="ECO:0000313" key="3">
    <source>
        <dbReference type="Proteomes" id="UP001498935"/>
    </source>
</evidence>
<dbReference type="SUPFAM" id="SSF52540">
    <property type="entry name" value="P-loop containing nucleoside triphosphate hydrolases"/>
    <property type="match status" value="1"/>
</dbReference>
<proteinExistence type="predicted"/>
<gene>
    <name evidence="2" type="ORF">KACC15558_22070</name>
</gene>
<organism evidence="2 3">
    <name type="scientific">Brevibacterium ammoniilyticum</name>
    <dbReference type="NCBI Taxonomy" id="1046555"/>
    <lineage>
        <taxon>Bacteria</taxon>
        <taxon>Bacillati</taxon>
        <taxon>Actinomycetota</taxon>
        <taxon>Actinomycetes</taxon>
        <taxon>Micrococcales</taxon>
        <taxon>Brevibacteriaceae</taxon>
        <taxon>Brevibacterium</taxon>
    </lineage>
</organism>
<dbReference type="InterPro" id="IPR003959">
    <property type="entry name" value="ATPase_AAA_core"/>
</dbReference>
<feature type="domain" description="ATPase AAA-type core" evidence="1">
    <location>
        <begin position="28"/>
        <end position="344"/>
    </location>
</feature>
<sequence length="398" mass="43283">MCMVNALKRVTASGFRSLNKVDVVFGPFSVFVGPNGSGKSNLLQVLSFVRDTARFDTGQAIALRGGFQHILRQDGRSRKVSLTIEAVVSDHASAKASDRYTLELEETKPGDIDRTEVLLYKRVSGQGRRQKIQAKGSEVSIGEGPQRAGTLDQFLSLASDDVSALGTMARLNEERLGSGPRDFFDFLSTVRYLDPIVEAARRPARMSNAALHDDASNLASALRALHEDHPDGFDALQRDLAQCLPGFEALEFGVIGGAATSIVVQLREKGVMSPIDLSDASFGTVRLLALLTALHDPLPPRLTIIEEVDHGLHPYALDVLVERMREASERTQIIAGSHSPTLVNQLHPGEIIICDRDPETGASIIPAYDRDRLKILLDKTDLKAGELWFSGALNGVPK</sequence>
<dbReference type="Gene3D" id="3.40.50.300">
    <property type="entry name" value="P-loop containing nucleotide triphosphate hydrolases"/>
    <property type="match status" value="2"/>
</dbReference>